<feature type="domain" description="TonB-dependent receptor plug" evidence="13">
    <location>
        <begin position="61"/>
        <end position="164"/>
    </location>
</feature>
<feature type="region of interest" description="Disordered" evidence="10">
    <location>
        <begin position="292"/>
        <end position="323"/>
    </location>
</feature>
<keyword evidence="11" id="KW-0732">Signal</keyword>
<keyword evidence="14" id="KW-0675">Receptor</keyword>
<dbReference type="PANTHER" id="PTHR30069">
    <property type="entry name" value="TONB-DEPENDENT OUTER MEMBRANE RECEPTOR"/>
    <property type="match status" value="1"/>
</dbReference>
<keyword evidence="6 8" id="KW-0472">Membrane</keyword>
<dbReference type="Proteomes" id="UP000229730">
    <property type="component" value="Unassembled WGS sequence"/>
</dbReference>
<dbReference type="SUPFAM" id="SSF56935">
    <property type="entry name" value="Porins"/>
    <property type="match status" value="1"/>
</dbReference>
<evidence type="ECO:0000256" key="1">
    <source>
        <dbReference type="ARBA" id="ARBA00004571"/>
    </source>
</evidence>
<name>A0A2G4YSF0_9PROT</name>
<evidence type="ECO:0000313" key="14">
    <source>
        <dbReference type="EMBL" id="PHZ84376.1"/>
    </source>
</evidence>
<keyword evidence="15" id="KW-1185">Reference proteome</keyword>
<evidence type="ECO:0000256" key="6">
    <source>
        <dbReference type="ARBA" id="ARBA00023136"/>
    </source>
</evidence>
<protein>
    <submittedName>
        <fullName evidence="14">TonB-dependent receptor</fullName>
    </submittedName>
</protein>
<dbReference type="PANTHER" id="PTHR30069:SF40">
    <property type="entry name" value="TONB-DEPENDENT RECEPTOR NMB0964-RELATED"/>
    <property type="match status" value="1"/>
</dbReference>
<evidence type="ECO:0000256" key="4">
    <source>
        <dbReference type="ARBA" id="ARBA00022692"/>
    </source>
</evidence>
<accession>A0A2G4YSF0</accession>
<dbReference type="EMBL" id="PDEM01000024">
    <property type="protein sequence ID" value="PHZ84376.1"/>
    <property type="molecule type" value="Genomic_DNA"/>
</dbReference>
<evidence type="ECO:0000256" key="2">
    <source>
        <dbReference type="ARBA" id="ARBA00022448"/>
    </source>
</evidence>
<comment type="similarity">
    <text evidence="8 9">Belongs to the TonB-dependent receptor family.</text>
</comment>
<evidence type="ECO:0000256" key="10">
    <source>
        <dbReference type="SAM" id="MobiDB-lite"/>
    </source>
</evidence>
<dbReference type="InterPro" id="IPR000531">
    <property type="entry name" value="Beta-barrel_TonB"/>
</dbReference>
<feature type="signal peptide" evidence="11">
    <location>
        <begin position="1"/>
        <end position="29"/>
    </location>
</feature>
<feature type="compositionally biased region" description="Basic and acidic residues" evidence="10">
    <location>
        <begin position="299"/>
        <end position="311"/>
    </location>
</feature>
<dbReference type="Gene3D" id="2.170.130.10">
    <property type="entry name" value="TonB-dependent receptor, plug domain"/>
    <property type="match status" value="1"/>
</dbReference>
<keyword evidence="3 8" id="KW-1134">Transmembrane beta strand</keyword>
<dbReference type="Gene3D" id="2.40.170.20">
    <property type="entry name" value="TonB-dependent receptor, beta-barrel domain"/>
    <property type="match status" value="1"/>
</dbReference>
<dbReference type="PROSITE" id="PS52016">
    <property type="entry name" value="TONB_DEPENDENT_REC_3"/>
    <property type="match status" value="1"/>
</dbReference>
<keyword evidence="2 8" id="KW-0813">Transport</keyword>
<dbReference type="InParanoid" id="A0A2G4YSF0"/>
<dbReference type="OrthoDB" id="9795928at2"/>
<evidence type="ECO:0000259" key="12">
    <source>
        <dbReference type="Pfam" id="PF00593"/>
    </source>
</evidence>
<evidence type="ECO:0000313" key="15">
    <source>
        <dbReference type="Proteomes" id="UP000229730"/>
    </source>
</evidence>
<dbReference type="CDD" id="cd01347">
    <property type="entry name" value="ligand_gated_channel"/>
    <property type="match status" value="1"/>
</dbReference>
<dbReference type="InterPro" id="IPR039426">
    <property type="entry name" value="TonB-dep_rcpt-like"/>
</dbReference>
<reference evidence="14 15" key="1">
    <citation type="submission" date="2017-10" db="EMBL/GenBank/DDBJ databases">
        <title>Frigbacter circumglobatus gen. nov. sp. nov., isolated from sediment cultured in situ.</title>
        <authorList>
            <person name="Zhao Z."/>
        </authorList>
    </citation>
    <scope>NUCLEOTIDE SEQUENCE [LARGE SCALE GENOMIC DNA]</scope>
    <source>
        <strain evidence="14 15">ZYL</strain>
    </source>
</reference>
<sequence>MTQNSTKNLILTTASTLALMLAISAPVSADETDDQKHSHGHEAEIEELFVTGAPHSKTRLDVLQGSNLISGEELDQRLEASIGETLSGIPGISSTFFGPGASRPIIRGLGGDRIRMLINGIGSIDASSTSPDHSVAADPLTAERIEVLRGASTLLYGSNAVGGVVNIIDGRIPSLIPEGGFEGRARLSYSSVADDVAGGASVNARLTGTDETALVLHLDGTFRNTGNYDIPGFSESAVLRATEEEEENGGEEEAFGTVENSDVDNKSGAVGLSWIGKDALFGISYSRNDSNYGVPGHHHHEEDHADEAPGEHEEEEEAPVRIDLDQKRFDLKGNLTRDFAIFEEARLRFGYADYKHTELEGSEIGTIFTNKGWEGRLELIQKEIGNLHGSMGLQLRERDFEAIGAEAFVPPTTTRQWGIFAVEELSLDPVTLEFGARFDHQSVDNKALGQTRSFSNISLSAGGAYHPTAESLIGLSLGRTERAPTAEELFSNGPHLATSAFEVGNPNLDKERATSLELTLKQESDRLTASLNLYHTWYDDFIFEAFTGQQEGGLNILEFRQRDARFYGAELEVDYLAYSVGTHNIWLNLSGDLVRAKFTGDLGNLPRIPAKSATVGFAYEGETLGASGSIRFVDDQTNLAASELMTEGYTDINMEVSWRPFGDDQDLTLRLQGKNLSNAERRQHTSFLKDLLPMPGRSVKISATYGF</sequence>
<keyword evidence="5 9" id="KW-0798">TonB box</keyword>
<feature type="domain" description="TonB-dependent receptor-like beta-barrel" evidence="12">
    <location>
        <begin position="260"/>
        <end position="676"/>
    </location>
</feature>
<gene>
    <name evidence="14" type="ORF">CRD36_11200</name>
</gene>
<evidence type="ECO:0000256" key="5">
    <source>
        <dbReference type="ARBA" id="ARBA00023077"/>
    </source>
</evidence>
<comment type="caution">
    <text evidence="14">The sequence shown here is derived from an EMBL/GenBank/DDBJ whole genome shotgun (WGS) entry which is preliminary data.</text>
</comment>
<dbReference type="InterPro" id="IPR036942">
    <property type="entry name" value="Beta-barrel_TonB_sf"/>
</dbReference>
<dbReference type="GO" id="GO:0044718">
    <property type="term" value="P:siderophore transmembrane transport"/>
    <property type="evidence" value="ECO:0007669"/>
    <property type="project" value="TreeGrafter"/>
</dbReference>
<dbReference type="InterPro" id="IPR012910">
    <property type="entry name" value="Plug_dom"/>
</dbReference>
<comment type="subcellular location">
    <subcellularLocation>
        <location evidence="1 8">Cell outer membrane</location>
        <topology evidence="1 8">Multi-pass membrane protein</topology>
    </subcellularLocation>
</comment>
<dbReference type="Pfam" id="PF07715">
    <property type="entry name" value="Plug"/>
    <property type="match status" value="1"/>
</dbReference>
<evidence type="ECO:0000259" key="13">
    <source>
        <dbReference type="Pfam" id="PF07715"/>
    </source>
</evidence>
<evidence type="ECO:0000256" key="7">
    <source>
        <dbReference type="ARBA" id="ARBA00023237"/>
    </source>
</evidence>
<dbReference type="InterPro" id="IPR037066">
    <property type="entry name" value="Plug_dom_sf"/>
</dbReference>
<dbReference type="GO" id="GO:0009279">
    <property type="term" value="C:cell outer membrane"/>
    <property type="evidence" value="ECO:0007669"/>
    <property type="project" value="UniProtKB-SubCell"/>
</dbReference>
<proteinExistence type="inferred from homology"/>
<organism evidence="14 15">
    <name type="scientific">Paremcibacter congregatus</name>
    <dbReference type="NCBI Taxonomy" id="2043170"/>
    <lineage>
        <taxon>Bacteria</taxon>
        <taxon>Pseudomonadati</taxon>
        <taxon>Pseudomonadota</taxon>
        <taxon>Alphaproteobacteria</taxon>
        <taxon>Emcibacterales</taxon>
        <taxon>Emcibacteraceae</taxon>
        <taxon>Paremcibacter</taxon>
    </lineage>
</organism>
<dbReference type="RefSeq" id="WP_099473261.1">
    <property type="nucleotide sequence ID" value="NZ_CP041025.1"/>
</dbReference>
<evidence type="ECO:0000256" key="3">
    <source>
        <dbReference type="ARBA" id="ARBA00022452"/>
    </source>
</evidence>
<evidence type="ECO:0000256" key="8">
    <source>
        <dbReference type="PROSITE-ProRule" id="PRU01360"/>
    </source>
</evidence>
<dbReference type="AlphaFoldDB" id="A0A2G4YSF0"/>
<evidence type="ECO:0000256" key="11">
    <source>
        <dbReference type="SAM" id="SignalP"/>
    </source>
</evidence>
<keyword evidence="7 8" id="KW-0998">Cell outer membrane</keyword>
<feature type="chain" id="PRO_5013713874" evidence="11">
    <location>
        <begin position="30"/>
        <end position="707"/>
    </location>
</feature>
<dbReference type="GO" id="GO:0015344">
    <property type="term" value="F:siderophore uptake transmembrane transporter activity"/>
    <property type="evidence" value="ECO:0007669"/>
    <property type="project" value="TreeGrafter"/>
</dbReference>
<evidence type="ECO:0000256" key="9">
    <source>
        <dbReference type="RuleBase" id="RU003357"/>
    </source>
</evidence>
<dbReference type="Pfam" id="PF00593">
    <property type="entry name" value="TonB_dep_Rec_b-barrel"/>
    <property type="match status" value="1"/>
</dbReference>
<keyword evidence="4 8" id="KW-0812">Transmembrane</keyword>